<evidence type="ECO:0000313" key="1">
    <source>
        <dbReference type="EMBL" id="JAD18619.1"/>
    </source>
</evidence>
<name>A0A0A8XXD2_ARUDO</name>
<protein>
    <submittedName>
        <fullName evidence="1">Uncharacterized protein</fullName>
    </submittedName>
</protein>
<reference evidence="1" key="1">
    <citation type="submission" date="2014-09" db="EMBL/GenBank/DDBJ databases">
        <authorList>
            <person name="Magalhaes I.L.F."/>
            <person name="Oliveira U."/>
            <person name="Santos F.R."/>
            <person name="Vidigal T.H.D.A."/>
            <person name="Brescovit A.D."/>
            <person name="Santos A.J."/>
        </authorList>
    </citation>
    <scope>NUCLEOTIDE SEQUENCE</scope>
    <source>
        <tissue evidence="1">Shoot tissue taken approximately 20 cm above the soil surface</tissue>
    </source>
</reference>
<sequence>MIVYVPKYGPPTPCSGVVSKKEILQAVETNPAAYS</sequence>
<accession>A0A0A8XXD2</accession>
<dbReference type="EMBL" id="GBRH01279276">
    <property type="protein sequence ID" value="JAD18619.1"/>
    <property type="molecule type" value="Transcribed_RNA"/>
</dbReference>
<proteinExistence type="predicted"/>
<reference evidence="1" key="2">
    <citation type="journal article" date="2015" name="Data Brief">
        <title>Shoot transcriptome of the giant reed, Arundo donax.</title>
        <authorList>
            <person name="Barrero R.A."/>
            <person name="Guerrero F.D."/>
            <person name="Moolhuijzen P."/>
            <person name="Goolsby J.A."/>
            <person name="Tidwell J."/>
            <person name="Bellgard S.E."/>
            <person name="Bellgard M.I."/>
        </authorList>
    </citation>
    <scope>NUCLEOTIDE SEQUENCE</scope>
    <source>
        <tissue evidence="1">Shoot tissue taken approximately 20 cm above the soil surface</tissue>
    </source>
</reference>
<dbReference type="AlphaFoldDB" id="A0A0A8XXD2"/>
<organism evidence="1">
    <name type="scientific">Arundo donax</name>
    <name type="common">Giant reed</name>
    <name type="synonym">Donax arundinaceus</name>
    <dbReference type="NCBI Taxonomy" id="35708"/>
    <lineage>
        <taxon>Eukaryota</taxon>
        <taxon>Viridiplantae</taxon>
        <taxon>Streptophyta</taxon>
        <taxon>Embryophyta</taxon>
        <taxon>Tracheophyta</taxon>
        <taxon>Spermatophyta</taxon>
        <taxon>Magnoliopsida</taxon>
        <taxon>Liliopsida</taxon>
        <taxon>Poales</taxon>
        <taxon>Poaceae</taxon>
        <taxon>PACMAD clade</taxon>
        <taxon>Arundinoideae</taxon>
        <taxon>Arundineae</taxon>
        <taxon>Arundo</taxon>
    </lineage>
</organism>